<keyword evidence="2" id="KW-1185">Reference proteome</keyword>
<name>A0A158DPJ6_9BURK</name>
<dbReference type="Proteomes" id="UP000054596">
    <property type="component" value="Unassembled WGS sequence"/>
</dbReference>
<dbReference type="RefSeq" id="WP_086973875.1">
    <property type="nucleotide sequence ID" value="NZ_FCOJ02000104.1"/>
</dbReference>
<gene>
    <name evidence="1" type="ORF">AWB82_06998</name>
</gene>
<accession>A0A158DPJ6</accession>
<dbReference type="OrthoDB" id="9135095at2"/>
<protein>
    <submittedName>
        <fullName evidence="1">Uncharacterized protein</fullName>
    </submittedName>
</protein>
<evidence type="ECO:0000313" key="1">
    <source>
        <dbReference type="EMBL" id="SAK96116.1"/>
    </source>
</evidence>
<proteinExistence type="predicted"/>
<organism evidence="1 2">
    <name type="scientific">Caballeronia glebae</name>
    <dbReference type="NCBI Taxonomy" id="1777143"/>
    <lineage>
        <taxon>Bacteria</taxon>
        <taxon>Pseudomonadati</taxon>
        <taxon>Pseudomonadota</taxon>
        <taxon>Betaproteobacteria</taxon>
        <taxon>Burkholderiales</taxon>
        <taxon>Burkholderiaceae</taxon>
        <taxon>Caballeronia</taxon>
    </lineage>
</organism>
<comment type="caution">
    <text evidence="1">The sequence shown here is derived from an EMBL/GenBank/DDBJ whole genome shotgun (WGS) entry which is preliminary data.</text>
</comment>
<dbReference type="AlphaFoldDB" id="A0A158DPJ6"/>
<evidence type="ECO:0000313" key="2">
    <source>
        <dbReference type="Proteomes" id="UP000054596"/>
    </source>
</evidence>
<dbReference type="EMBL" id="FCOJ02000104">
    <property type="protein sequence ID" value="SAK96116.1"/>
    <property type="molecule type" value="Genomic_DNA"/>
</dbReference>
<sequence length="68" mass="7324">MTQQLGFWPGWGVQNSVFDDGTNTTFITNTYNTSFNTYQYAMCRASDSTGVVNGYDVQGYGDTAGSGG</sequence>
<reference evidence="1" key="1">
    <citation type="submission" date="2016-01" db="EMBL/GenBank/DDBJ databases">
        <authorList>
            <person name="Peeters C."/>
        </authorList>
    </citation>
    <scope>NUCLEOTIDE SEQUENCE [LARGE SCALE GENOMIC DNA]</scope>
    <source>
        <strain evidence="1">LMG 29325</strain>
    </source>
</reference>